<protein>
    <submittedName>
        <fullName evidence="2">Uncharacterized protein</fullName>
    </submittedName>
</protein>
<feature type="compositionally biased region" description="Basic and acidic residues" evidence="1">
    <location>
        <begin position="22"/>
        <end position="67"/>
    </location>
</feature>
<dbReference type="EMBL" id="JANPWB010000005">
    <property type="protein sequence ID" value="KAJ1186102.1"/>
    <property type="molecule type" value="Genomic_DNA"/>
</dbReference>
<comment type="caution">
    <text evidence="2">The sequence shown here is derived from an EMBL/GenBank/DDBJ whole genome shotgun (WGS) entry which is preliminary data.</text>
</comment>
<evidence type="ECO:0000313" key="3">
    <source>
        <dbReference type="Proteomes" id="UP001066276"/>
    </source>
</evidence>
<dbReference type="AlphaFoldDB" id="A0AAV7UAV4"/>
<sequence length="85" mass="9556">MERTSPEERGIGRDTSLSPTVGEEKQAINDAGPDRPVEDQQRHEENGEESPREQTRNPASRQEKDLAKQPSHVPGGAWLHKVRAY</sequence>
<feature type="region of interest" description="Disordered" evidence="1">
    <location>
        <begin position="1"/>
        <end position="85"/>
    </location>
</feature>
<gene>
    <name evidence="2" type="ORF">NDU88_002886</name>
</gene>
<name>A0AAV7UAV4_PLEWA</name>
<reference evidence="2" key="1">
    <citation type="journal article" date="2022" name="bioRxiv">
        <title>Sequencing and chromosome-scale assembly of the giantPleurodeles waltlgenome.</title>
        <authorList>
            <person name="Brown T."/>
            <person name="Elewa A."/>
            <person name="Iarovenko S."/>
            <person name="Subramanian E."/>
            <person name="Araus A.J."/>
            <person name="Petzold A."/>
            <person name="Susuki M."/>
            <person name="Suzuki K.-i.T."/>
            <person name="Hayashi T."/>
            <person name="Toyoda A."/>
            <person name="Oliveira C."/>
            <person name="Osipova E."/>
            <person name="Leigh N.D."/>
            <person name="Simon A."/>
            <person name="Yun M.H."/>
        </authorList>
    </citation>
    <scope>NUCLEOTIDE SEQUENCE</scope>
    <source>
        <strain evidence="2">20211129_DDA</strain>
        <tissue evidence="2">Liver</tissue>
    </source>
</reference>
<feature type="compositionally biased region" description="Basic and acidic residues" evidence="1">
    <location>
        <begin position="1"/>
        <end position="12"/>
    </location>
</feature>
<keyword evidence="3" id="KW-1185">Reference proteome</keyword>
<accession>A0AAV7UAV4</accession>
<organism evidence="2 3">
    <name type="scientific">Pleurodeles waltl</name>
    <name type="common">Iberian ribbed newt</name>
    <dbReference type="NCBI Taxonomy" id="8319"/>
    <lineage>
        <taxon>Eukaryota</taxon>
        <taxon>Metazoa</taxon>
        <taxon>Chordata</taxon>
        <taxon>Craniata</taxon>
        <taxon>Vertebrata</taxon>
        <taxon>Euteleostomi</taxon>
        <taxon>Amphibia</taxon>
        <taxon>Batrachia</taxon>
        <taxon>Caudata</taxon>
        <taxon>Salamandroidea</taxon>
        <taxon>Salamandridae</taxon>
        <taxon>Pleurodelinae</taxon>
        <taxon>Pleurodeles</taxon>
    </lineage>
</organism>
<evidence type="ECO:0000313" key="2">
    <source>
        <dbReference type="EMBL" id="KAJ1186102.1"/>
    </source>
</evidence>
<proteinExistence type="predicted"/>
<evidence type="ECO:0000256" key="1">
    <source>
        <dbReference type="SAM" id="MobiDB-lite"/>
    </source>
</evidence>
<dbReference type="Proteomes" id="UP001066276">
    <property type="component" value="Chromosome 3_1"/>
</dbReference>